<dbReference type="Proteomes" id="UP000179642">
    <property type="component" value="Unassembled WGS sequence"/>
</dbReference>
<protein>
    <submittedName>
        <fullName evidence="1">Uncharacterized protein</fullName>
    </submittedName>
</protein>
<evidence type="ECO:0000313" key="1">
    <source>
        <dbReference type="EMBL" id="OIK05866.1"/>
    </source>
</evidence>
<comment type="caution">
    <text evidence="1">The sequence shown here is derived from an EMBL/GenBank/DDBJ whole genome shotgun (WGS) entry which is preliminary data.</text>
</comment>
<sequence>MSGTAFRFGAERSYPLPHAGPDARFTESLVNSVAAVLVGYGYPRLGSSADRAALESALVTFLYNSPENHA</sequence>
<dbReference type="AlphaFoldDB" id="A0A1S2QK82"/>
<name>A0A1S2QK82_9ACTN</name>
<organism evidence="1 2">
    <name type="scientific">Streptomyces monashensis</name>
    <dbReference type="NCBI Taxonomy" id="1678012"/>
    <lineage>
        <taxon>Bacteria</taxon>
        <taxon>Bacillati</taxon>
        <taxon>Actinomycetota</taxon>
        <taxon>Actinomycetes</taxon>
        <taxon>Kitasatosporales</taxon>
        <taxon>Streptomycetaceae</taxon>
        <taxon>Streptomyces</taxon>
    </lineage>
</organism>
<evidence type="ECO:0000313" key="2">
    <source>
        <dbReference type="Proteomes" id="UP000179642"/>
    </source>
</evidence>
<dbReference type="EMBL" id="MLYO01000018">
    <property type="protein sequence ID" value="OIK05866.1"/>
    <property type="molecule type" value="Genomic_DNA"/>
</dbReference>
<reference evidence="1 2" key="1">
    <citation type="submission" date="2016-10" db="EMBL/GenBank/DDBJ databases">
        <title>Genome sequence of Streptomyces sp. MUSC 1.</title>
        <authorList>
            <person name="Lee L.-H."/>
            <person name="Ser H.-L."/>
            <person name="Law J.W.-F."/>
        </authorList>
    </citation>
    <scope>NUCLEOTIDE SEQUENCE [LARGE SCALE GENOMIC DNA]</scope>
    <source>
        <strain evidence="1 2">MUSC 1</strain>
    </source>
</reference>
<dbReference type="OrthoDB" id="4269233at2"/>
<keyword evidence="2" id="KW-1185">Reference proteome</keyword>
<dbReference type="RefSeq" id="WP_071380631.1">
    <property type="nucleotide sequence ID" value="NZ_MLYO01000018.1"/>
</dbReference>
<gene>
    <name evidence="1" type="ORF">BIV23_11200</name>
</gene>
<accession>A0A1S2QK82</accession>
<proteinExistence type="predicted"/>